<feature type="region of interest" description="Disordered" evidence="1">
    <location>
        <begin position="283"/>
        <end position="340"/>
    </location>
</feature>
<dbReference type="AlphaFoldDB" id="A0A5J5CK58"/>
<organism evidence="2 3">
    <name type="scientific">Etheostoma spectabile</name>
    <name type="common">orangethroat darter</name>
    <dbReference type="NCBI Taxonomy" id="54343"/>
    <lineage>
        <taxon>Eukaryota</taxon>
        <taxon>Metazoa</taxon>
        <taxon>Chordata</taxon>
        <taxon>Craniata</taxon>
        <taxon>Vertebrata</taxon>
        <taxon>Euteleostomi</taxon>
        <taxon>Actinopterygii</taxon>
        <taxon>Neopterygii</taxon>
        <taxon>Teleostei</taxon>
        <taxon>Neoteleostei</taxon>
        <taxon>Acanthomorphata</taxon>
        <taxon>Eupercaria</taxon>
        <taxon>Perciformes</taxon>
        <taxon>Percoidei</taxon>
        <taxon>Percidae</taxon>
        <taxon>Etheostomatinae</taxon>
        <taxon>Etheostoma</taxon>
    </lineage>
</organism>
<evidence type="ECO:0000313" key="2">
    <source>
        <dbReference type="EMBL" id="KAA8581133.1"/>
    </source>
</evidence>
<evidence type="ECO:0000313" key="3">
    <source>
        <dbReference type="Proteomes" id="UP000327493"/>
    </source>
</evidence>
<name>A0A5J5CK58_9PERO</name>
<dbReference type="Proteomes" id="UP000327493">
    <property type="component" value="Chromosome 21"/>
</dbReference>
<dbReference type="EMBL" id="VOFY01000021">
    <property type="protein sequence ID" value="KAA8581133.1"/>
    <property type="molecule type" value="Genomic_DNA"/>
</dbReference>
<proteinExistence type="predicted"/>
<reference evidence="2 3" key="1">
    <citation type="submission" date="2019-08" db="EMBL/GenBank/DDBJ databases">
        <title>A chromosome-level genome assembly, high-density linkage maps, and genome scans reveal the genomic architecture of hybrid incompatibilities underlying speciation via character displacement in darters (Percidae: Etheostominae).</title>
        <authorList>
            <person name="Moran R.L."/>
            <person name="Catchen J.M."/>
            <person name="Fuller R.C."/>
        </authorList>
    </citation>
    <scope>NUCLEOTIDE SEQUENCE [LARGE SCALE GENOMIC DNA]</scope>
    <source>
        <strain evidence="2">EspeVRDwgs_2016</strain>
        <tissue evidence="2">Muscle</tissue>
    </source>
</reference>
<protein>
    <submittedName>
        <fullName evidence="2">Uncharacterized protein</fullName>
    </submittedName>
</protein>
<feature type="compositionally biased region" description="Low complexity" evidence="1">
    <location>
        <begin position="322"/>
        <end position="332"/>
    </location>
</feature>
<accession>A0A5J5CK58</accession>
<feature type="region of interest" description="Disordered" evidence="1">
    <location>
        <begin position="119"/>
        <end position="157"/>
    </location>
</feature>
<comment type="caution">
    <text evidence="2">The sequence shown here is derived from an EMBL/GenBank/DDBJ whole genome shotgun (WGS) entry which is preliminary data.</text>
</comment>
<gene>
    <name evidence="2" type="ORF">FQN60_002714</name>
</gene>
<keyword evidence="3" id="KW-1185">Reference proteome</keyword>
<sequence>MKSLVALRKILLFQTGPTQIPGLACLRSSTSLATPSPMVRNGGMEQGPLSRLLFNSLGPHQPFQGLVLTSDSESEIFCDSVDTVPVPVKTNGFHNGHESLESSPVRSLQLEGGLEARQVGAGQGGEGAEDGKGPGPNRRSRASGREGGGDGSEGGADRLQDAQLQQQIMLALRRLRDDMRSVMERLEVEEKWWLFDVSGQTVVLFLVWPFVAQGLVYLLRRAQRKDPQEALEELVKGRGVLCHADSSELVSCAVLGLVGPISSGPQPEIPGSSDLSIQRKWRRDGENPGQDEGGDPFAQLTQDPQLIPEEPQHSHADLVNGLFSPFDPSPLSSFPPPPPP</sequence>
<evidence type="ECO:0000256" key="1">
    <source>
        <dbReference type="SAM" id="MobiDB-lite"/>
    </source>
</evidence>